<keyword evidence="6 7" id="KW-0460">Magnesium</keyword>
<dbReference type="Pfam" id="PF01850">
    <property type="entry name" value="PIN"/>
    <property type="match status" value="1"/>
</dbReference>
<dbReference type="AlphaFoldDB" id="A0AAD1H0W8"/>
<evidence type="ECO:0000256" key="2">
    <source>
        <dbReference type="ARBA" id="ARBA00022649"/>
    </source>
</evidence>
<comment type="similarity">
    <text evidence="7">Belongs to the PINc/VapC protein family.</text>
</comment>
<evidence type="ECO:0000256" key="7">
    <source>
        <dbReference type="HAMAP-Rule" id="MF_00265"/>
    </source>
</evidence>
<feature type="binding site" evidence="7">
    <location>
        <position position="99"/>
    </location>
    <ligand>
        <name>Mg(2+)</name>
        <dbReference type="ChEBI" id="CHEBI:18420"/>
    </ligand>
</feature>
<keyword evidence="3 7" id="KW-0540">Nuclease</keyword>
<evidence type="ECO:0000256" key="1">
    <source>
        <dbReference type="ARBA" id="ARBA00001946"/>
    </source>
</evidence>
<dbReference type="EMBL" id="AP022314">
    <property type="protein sequence ID" value="BBU22307.1"/>
    <property type="molecule type" value="Genomic_DNA"/>
</dbReference>
<keyword evidence="5 7" id="KW-0378">Hydrolase</keyword>
<sequence length="131" mass="14722">MILVDSNVPMYLVGASHPHKLDAQRLLESALSTAERLVTDAEVLQEICHRYVAINRRDAIQPAFDAILGVVDDVLPIGRTEAEEAKDTLLRYQRLSARDALHIAVMNRHNIAQLMSFDRGFDVYPGIKRLS</sequence>
<feature type="domain" description="PIN" evidence="8">
    <location>
        <begin position="2"/>
        <end position="124"/>
    </location>
</feature>
<dbReference type="InterPro" id="IPR022907">
    <property type="entry name" value="VapC_family"/>
</dbReference>
<evidence type="ECO:0000256" key="4">
    <source>
        <dbReference type="ARBA" id="ARBA00022723"/>
    </source>
</evidence>
<evidence type="ECO:0000313" key="10">
    <source>
        <dbReference type="Proteomes" id="UP000464624"/>
    </source>
</evidence>
<comment type="cofactor">
    <cofactor evidence="1 7">
        <name>Mg(2+)</name>
        <dbReference type="ChEBI" id="CHEBI:18420"/>
    </cofactor>
</comment>
<dbReference type="PANTHER" id="PTHR38826">
    <property type="entry name" value="RIBONUCLEASE VAPC13"/>
    <property type="match status" value="1"/>
</dbReference>
<evidence type="ECO:0000259" key="8">
    <source>
        <dbReference type="Pfam" id="PF01850"/>
    </source>
</evidence>
<dbReference type="PANTHER" id="PTHR38826:SF5">
    <property type="entry name" value="RIBONUCLEASE VAPC13"/>
    <property type="match status" value="1"/>
</dbReference>
<keyword evidence="2 7" id="KW-1277">Toxin-antitoxin system</keyword>
<reference evidence="9 10" key="1">
    <citation type="submission" date="2019-12" db="EMBL/GenBank/DDBJ databases">
        <title>Complete genome sequence of Mycolicibacterium xenopi str. JCM15661T.</title>
        <authorList>
            <person name="Yoshida M."/>
            <person name="Fukano H."/>
            <person name="Asakura T."/>
            <person name="Hoshino Y."/>
        </authorList>
    </citation>
    <scope>NUCLEOTIDE SEQUENCE [LARGE SCALE GENOMIC DNA]</scope>
    <source>
        <strain evidence="9 10">JCM 15661T</strain>
    </source>
</reference>
<dbReference type="EC" id="3.1.-.-" evidence="7"/>
<keyword evidence="4 7" id="KW-0479">Metal-binding</keyword>
<dbReference type="GO" id="GO:0004540">
    <property type="term" value="F:RNA nuclease activity"/>
    <property type="evidence" value="ECO:0007669"/>
    <property type="project" value="InterPro"/>
</dbReference>
<dbReference type="Proteomes" id="UP000464624">
    <property type="component" value="Chromosome"/>
</dbReference>
<gene>
    <name evidence="7" type="primary">vapC</name>
    <name evidence="9" type="ORF">MYXE_20970</name>
</gene>
<protein>
    <recommendedName>
        <fullName evidence="7">Ribonuclease VapC</fullName>
        <shortName evidence="7">RNase VapC</shortName>
        <ecNumber evidence="7">3.1.-.-</ecNumber>
    </recommendedName>
    <alternativeName>
        <fullName evidence="7">Toxin VapC</fullName>
    </alternativeName>
</protein>
<proteinExistence type="inferred from homology"/>
<dbReference type="GO" id="GO:0000287">
    <property type="term" value="F:magnesium ion binding"/>
    <property type="evidence" value="ECO:0007669"/>
    <property type="project" value="UniProtKB-UniRule"/>
</dbReference>
<name>A0AAD1H0W8_MYCXE</name>
<dbReference type="InterPro" id="IPR052106">
    <property type="entry name" value="PINc/VapC_TA"/>
</dbReference>
<dbReference type="SUPFAM" id="SSF88723">
    <property type="entry name" value="PIN domain-like"/>
    <property type="match status" value="1"/>
</dbReference>
<dbReference type="KEGG" id="mxe:MYXE_20970"/>
<comment type="function">
    <text evidence="7">Toxic component of a toxin-antitoxin (TA) system. An RNase.</text>
</comment>
<dbReference type="GO" id="GO:0016787">
    <property type="term" value="F:hydrolase activity"/>
    <property type="evidence" value="ECO:0007669"/>
    <property type="project" value="UniProtKB-KW"/>
</dbReference>
<accession>A0AAD1H0W8</accession>
<evidence type="ECO:0000313" key="9">
    <source>
        <dbReference type="EMBL" id="BBU22307.1"/>
    </source>
</evidence>
<evidence type="ECO:0000256" key="5">
    <source>
        <dbReference type="ARBA" id="ARBA00022801"/>
    </source>
</evidence>
<dbReference type="RefSeq" id="WP_085196074.1">
    <property type="nucleotide sequence ID" value="NZ_AP022314.1"/>
</dbReference>
<dbReference type="Gene3D" id="3.40.50.1010">
    <property type="entry name" value="5'-nuclease"/>
    <property type="match status" value="1"/>
</dbReference>
<keyword evidence="7" id="KW-0800">Toxin</keyword>
<organism evidence="9 10">
    <name type="scientific">Mycobacterium xenopi</name>
    <dbReference type="NCBI Taxonomy" id="1789"/>
    <lineage>
        <taxon>Bacteria</taxon>
        <taxon>Bacillati</taxon>
        <taxon>Actinomycetota</taxon>
        <taxon>Actinomycetes</taxon>
        <taxon>Mycobacteriales</taxon>
        <taxon>Mycobacteriaceae</taxon>
        <taxon>Mycobacterium</taxon>
    </lineage>
</organism>
<dbReference type="CDD" id="cd09854">
    <property type="entry name" value="PIN_VapC-like"/>
    <property type="match status" value="1"/>
</dbReference>
<dbReference type="GO" id="GO:0090729">
    <property type="term" value="F:toxin activity"/>
    <property type="evidence" value="ECO:0007669"/>
    <property type="project" value="UniProtKB-KW"/>
</dbReference>
<evidence type="ECO:0000256" key="6">
    <source>
        <dbReference type="ARBA" id="ARBA00022842"/>
    </source>
</evidence>
<dbReference type="HAMAP" id="MF_00265">
    <property type="entry name" value="VapC_Nob1"/>
    <property type="match status" value="1"/>
</dbReference>
<evidence type="ECO:0000256" key="3">
    <source>
        <dbReference type="ARBA" id="ARBA00022722"/>
    </source>
</evidence>
<dbReference type="InterPro" id="IPR029060">
    <property type="entry name" value="PIN-like_dom_sf"/>
</dbReference>
<dbReference type="InterPro" id="IPR002716">
    <property type="entry name" value="PIN_dom"/>
</dbReference>
<feature type="binding site" evidence="7">
    <location>
        <position position="5"/>
    </location>
    <ligand>
        <name>Mg(2+)</name>
        <dbReference type="ChEBI" id="CHEBI:18420"/>
    </ligand>
</feature>